<evidence type="ECO:0000313" key="11">
    <source>
        <dbReference type="EMBL" id="CAD5122387.1"/>
    </source>
</evidence>
<dbReference type="InterPro" id="IPR018047">
    <property type="entry name" value="Ammonium_transpt_CS"/>
</dbReference>
<proteinExistence type="inferred from homology"/>
<keyword evidence="12" id="KW-1185">Reference proteome</keyword>
<feature type="region of interest" description="Disordered" evidence="8">
    <location>
        <begin position="413"/>
        <end position="521"/>
    </location>
</feature>
<evidence type="ECO:0000256" key="5">
    <source>
        <dbReference type="ARBA" id="ARBA00022989"/>
    </source>
</evidence>
<reference evidence="11 12" key="1">
    <citation type="submission" date="2020-08" db="EMBL/GenBank/DDBJ databases">
        <authorList>
            <person name="Hejnol A."/>
        </authorList>
    </citation>
    <scope>NUCLEOTIDE SEQUENCE [LARGE SCALE GENOMIC DNA]</scope>
</reference>
<keyword evidence="7" id="KW-0924">Ammonia transport</keyword>
<feature type="compositionally biased region" description="Basic and acidic residues" evidence="8">
    <location>
        <begin position="468"/>
        <end position="479"/>
    </location>
</feature>
<keyword evidence="4 9" id="KW-0812">Transmembrane</keyword>
<dbReference type="InterPro" id="IPR029020">
    <property type="entry name" value="Ammonium/urea_transptr"/>
</dbReference>
<evidence type="ECO:0000259" key="10">
    <source>
        <dbReference type="Pfam" id="PF00909"/>
    </source>
</evidence>
<protein>
    <submittedName>
        <fullName evidence="11">DgyrCDS10818</fullName>
    </submittedName>
</protein>
<dbReference type="GO" id="GO:0097272">
    <property type="term" value="P:ammonium homeostasis"/>
    <property type="evidence" value="ECO:0007669"/>
    <property type="project" value="TreeGrafter"/>
</dbReference>
<evidence type="ECO:0000256" key="4">
    <source>
        <dbReference type="ARBA" id="ARBA00022692"/>
    </source>
</evidence>
<dbReference type="GO" id="GO:0008519">
    <property type="term" value="F:ammonium channel activity"/>
    <property type="evidence" value="ECO:0007669"/>
    <property type="project" value="InterPro"/>
</dbReference>
<dbReference type="PANTHER" id="PTHR11730:SF6">
    <property type="entry name" value="AMMONIUM TRANSPORTER"/>
    <property type="match status" value="1"/>
</dbReference>
<keyword evidence="3" id="KW-0813">Transport</keyword>
<feature type="transmembrane region" description="Helical" evidence="9">
    <location>
        <begin position="254"/>
        <end position="271"/>
    </location>
</feature>
<accession>A0A7I8W3Z4</accession>
<evidence type="ECO:0000256" key="3">
    <source>
        <dbReference type="ARBA" id="ARBA00022448"/>
    </source>
</evidence>
<feature type="compositionally biased region" description="Polar residues" evidence="8">
    <location>
        <begin position="421"/>
        <end position="431"/>
    </location>
</feature>
<dbReference type="PANTHER" id="PTHR11730">
    <property type="entry name" value="AMMONIUM TRANSPORTER"/>
    <property type="match status" value="1"/>
</dbReference>
<dbReference type="GO" id="GO:0005886">
    <property type="term" value="C:plasma membrane"/>
    <property type="evidence" value="ECO:0007669"/>
    <property type="project" value="TreeGrafter"/>
</dbReference>
<feature type="compositionally biased region" description="Polar residues" evidence="8">
    <location>
        <begin position="508"/>
        <end position="521"/>
    </location>
</feature>
<gene>
    <name evidence="11" type="ORF">DGYR_LOCUS10203</name>
</gene>
<dbReference type="Pfam" id="PF00909">
    <property type="entry name" value="Ammonium_transp"/>
    <property type="match status" value="1"/>
</dbReference>
<evidence type="ECO:0000256" key="9">
    <source>
        <dbReference type="SAM" id="Phobius"/>
    </source>
</evidence>
<feature type="compositionally biased region" description="Acidic residues" evidence="8">
    <location>
        <begin position="480"/>
        <end position="492"/>
    </location>
</feature>
<dbReference type="SUPFAM" id="SSF111352">
    <property type="entry name" value="Ammonium transporter"/>
    <property type="match status" value="1"/>
</dbReference>
<evidence type="ECO:0000256" key="1">
    <source>
        <dbReference type="ARBA" id="ARBA00004141"/>
    </source>
</evidence>
<sequence length="521" mass="56474">MINIHFVFIAGVAYWIFGYALAFGDDVGGFVGSTYWALGNKPKKLAHWFYHYVFAATAATIVSGALAERCNFIAYLVYSFIISGFIYPIGSHWSKSAAGWLAKGIQFDGDKIKYLDSAGSGAVHGMGGILALTGAIIMGPRIGRFDDVDGKPKPIRGHSVPLAALGGFILYFGFLAYNGGAKGTLSNEGDGNEIALSIVNTIVSGSGAAMMALLLQRYLSGRNGQIPKWSLLTTINGGLAGMVSICAGCKSVEPWASFITGCIAAIAYMLWSKLLLKMQIDDPIDAFAVHAGGGIWGVLAAPIFKSGDGIVYGGSRASFVLFGWNLVGVIVYIAWSGFSGFVLFFTLHKLDLLRVPTRLEHSGLDIPKHDEPAYPGDKLTYIEDLRAATRGRRGTMFHLGMLSRMGKLNKSFETDEDEKNSQTSAPCSPNVKSRRVSRVKFGSVESPIRRKEQDDSDDDKEAVNGNIIHEEVRIDSLDEVKEENDEFDEMTDEPNGNELNHNIKVVTISETGMKDTNSSEL</sequence>
<feature type="transmembrane region" description="Helical" evidence="9">
    <location>
        <begin position="121"/>
        <end position="139"/>
    </location>
</feature>
<keyword evidence="6 9" id="KW-0472">Membrane</keyword>
<dbReference type="Proteomes" id="UP000549394">
    <property type="component" value="Unassembled WGS sequence"/>
</dbReference>
<dbReference type="PROSITE" id="PS01219">
    <property type="entry name" value="AMMONIUM_TRANSP"/>
    <property type="match status" value="1"/>
</dbReference>
<evidence type="ECO:0000313" key="12">
    <source>
        <dbReference type="Proteomes" id="UP000549394"/>
    </source>
</evidence>
<organism evidence="11 12">
    <name type="scientific">Dimorphilus gyrociliatus</name>
    <dbReference type="NCBI Taxonomy" id="2664684"/>
    <lineage>
        <taxon>Eukaryota</taxon>
        <taxon>Metazoa</taxon>
        <taxon>Spiralia</taxon>
        <taxon>Lophotrochozoa</taxon>
        <taxon>Annelida</taxon>
        <taxon>Polychaeta</taxon>
        <taxon>Polychaeta incertae sedis</taxon>
        <taxon>Dinophilidae</taxon>
        <taxon>Dimorphilus</taxon>
    </lineage>
</organism>
<feature type="transmembrane region" description="Helical" evidence="9">
    <location>
        <begin position="197"/>
        <end position="219"/>
    </location>
</feature>
<evidence type="ECO:0000256" key="6">
    <source>
        <dbReference type="ARBA" id="ARBA00023136"/>
    </source>
</evidence>
<dbReference type="AlphaFoldDB" id="A0A7I8W3Z4"/>
<feature type="transmembrane region" description="Helical" evidence="9">
    <location>
        <begin position="283"/>
        <end position="304"/>
    </location>
</feature>
<dbReference type="InterPro" id="IPR024041">
    <property type="entry name" value="NH4_transpt_AmtB-like_dom"/>
</dbReference>
<evidence type="ECO:0000256" key="2">
    <source>
        <dbReference type="ARBA" id="ARBA00005887"/>
    </source>
</evidence>
<dbReference type="OrthoDB" id="534912at2759"/>
<feature type="transmembrane region" description="Helical" evidence="9">
    <location>
        <begin position="160"/>
        <end position="177"/>
    </location>
</feature>
<name>A0A7I8W3Z4_9ANNE</name>
<evidence type="ECO:0000256" key="7">
    <source>
        <dbReference type="ARBA" id="ARBA00023177"/>
    </source>
</evidence>
<feature type="domain" description="Ammonium transporter AmtB-like" evidence="10">
    <location>
        <begin position="7"/>
        <end position="374"/>
    </location>
</feature>
<dbReference type="Gene3D" id="1.10.3430.10">
    <property type="entry name" value="Ammonium transporter AmtB like domains"/>
    <property type="match status" value="1"/>
</dbReference>
<evidence type="ECO:0000256" key="8">
    <source>
        <dbReference type="SAM" id="MobiDB-lite"/>
    </source>
</evidence>
<comment type="subcellular location">
    <subcellularLocation>
        <location evidence="1">Membrane</location>
        <topology evidence="1">Multi-pass membrane protein</topology>
    </subcellularLocation>
</comment>
<keyword evidence="5 9" id="KW-1133">Transmembrane helix</keyword>
<feature type="transmembrane region" description="Helical" evidence="9">
    <location>
        <begin position="48"/>
        <end position="67"/>
    </location>
</feature>
<comment type="similarity">
    <text evidence="2">Belongs to the ammonia transporter channel (TC 1.A.11.2) family.</text>
</comment>
<comment type="caution">
    <text evidence="11">The sequence shown here is derived from an EMBL/GenBank/DDBJ whole genome shotgun (WGS) entry which is preliminary data.</text>
</comment>
<feature type="transmembrane region" description="Helical" evidence="9">
    <location>
        <begin position="72"/>
        <end position="90"/>
    </location>
</feature>
<dbReference type="EMBL" id="CAJFCJ010000017">
    <property type="protein sequence ID" value="CAD5122387.1"/>
    <property type="molecule type" value="Genomic_DNA"/>
</dbReference>
<feature type="transmembrane region" description="Helical" evidence="9">
    <location>
        <begin position="324"/>
        <end position="347"/>
    </location>
</feature>